<evidence type="ECO:0000256" key="2">
    <source>
        <dbReference type="ARBA" id="ARBA00022857"/>
    </source>
</evidence>
<reference evidence="5 6" key="1">
    <citation type="submission" date="2022-12" db="EMBL/GenBank/DDBJ databases">
        <title>Genomic features and morphological characterization of a novel Knufia sp. strain isolated from spacecraft assembly facility.</title>
        <authorList>
            <person name="Teixeira M."/>
            <person name="Chander A.M."/>
            <person name="Stajich J.E."/>
            <person name="Venkateswaran K."/>
        </authorList>
    </citation>
    <scope>NUCLEOTIDE SEQUENCE [LARGE SCALE GENOMIC DNA]</scope>
    <source>
        <strain evidence="5 6">FJI-L2-BK-P2</strain>
    </source>
</reference>
<evidence type="ECO:0000256" key="4">
    <source>
        <dbReference type="ARBA" id="ARBA00023308"/>
    </source>
</evidence>
<dbReference type="GO" id="GO:0006633">
    <property type="term" value="P:fatty acid biosynthetic process"/>
    <property type="evidence" value="ECO:0007669"/>
    <property type="project" value="TreeGrafter"/>
</dbReference>
<dbReference type="InterPro" id="IPR036291">
    <property type="entry name" value="NAD(P)-bd_dom_sf"/>
</dbReference>
<comment type="caution">
    <text evidence="5">The sequence shown here is derived from an EMBL/GenBank/DDBJ whole genome shotgun (WGS) entry which is preliminary data.</text>
</comment>
<organism evidence="5 6">
    <name type="scientific">Knufia fluminis</name>
    <dbReference type="NCBI Taxonomy" id="191047"/>
    <lineage>
        <taxon>Eukaryota</taxon>
        <taxon>Fungi</taxon>
        <taxon>Dikarya</taxon>
        <taxon>Ascomycota</taxon>
        <taxon>Pezizomycotina</taxon>
        <taxon>Eurotiomycetes</taxon>
        <taxon>Chaetothyriomycetidae</taxon>
        <taxon>Chaetothyriales</taxon>
        <taxon>Trichomeriaceae</taxon>
        <taxon>Knufia</taxon>
    </lineage>
</organism>
<dbReference type="Pfam" id="PF13561">
    <property type="entry name" value="adh_short_C2"/>
    <property type="match status" value="1"/>
</dbReference>
<accession>A0AAN8I7M8</accession>
<dbReference type="PRINTS" id="PR00081">
    <property type="entry name" value="GDHRDH"/>
</dbReference>
<proteinExistence type="inferred from homology"/>
<keyword evidence="2" id="KW-0521">NADP</keyword>
<keyword evidence="6" id="KW-1185">Reference proteome</keyword>
<dbReference type="InterPro" id="IPR002347">
    <property type="entry name" value="SDR_fam"/>
</dbReference>
<evidence type="ECO:0000256" key="3">
    <source>
        <dbReference type="ARBA" id="ARBA00023002"/>
    </source>
</evidence>
<dbReference type="AlphaFoldDB" id="A0AAN8I7M8"/>
<name>A0AAN8I7M8_9EURO</name>
<evidence type="ECO:0000313" key="5">
    <source>
        <dbReference type="EMBL" id="KAK5953511.1"/>
    </source>
</evidence>
<dbReference type="FunFam" id="3.40.50.720:FF:000417">
    <property type="entry name" value="Glucose 1-dehydrogenase, putative"/>
    <property type="match status" value="1"/>
</dbReference>
<protein>
    <submittedName>
        <fullName evidence="5">Uncharacterized protein</fullName>
    </submittedName>
</protein>
<dbReference type="CDD" id="cd05233">
    <property type="entry name" value="SDR_c"/>
    <property type="match status" value="1"/>
</dbReference>
<dbReference type="Proteomes" id="UP001316803">
    <property type="component" value="Unassembled WGS sequence"/>
</dbReference>
<evidence type="ECO:0000256" key="1">
    <source>
        <dbReference type="ARBA" id="ARBA00006484"/>
    </source>
</evidence>
<sequence length="275" mass="29575">MATIMWPLLKGKTAIITGGTTGIGRGIVLEYLRQGCNVAVNHLGLARDEVHKDSLLREAEIIRRDSQQNEQSPTAGELVEIQGDVTNPENCSSMVQATVKRFGKLDVLVANAGVFKPASFLELKPEVLEQTVKVNINGTFYACQAAARQMVEQGHGGSIIGISSISALQGGRFQTHYTPTKAGVLSLMQSMAIALGEHQIRCNALMPGTIRSQLSAEEINDKARRDRLVAKIPLGRPGEPQDIARPAVFLAAEQMSGFMTGAGLLVDGGMYSYLQ</sequence>
<dbReference type="EMBL" id="JAKLMC020000011">
    <property type="protein sequence ID" value="KAK5953511.1"/>
    <property type="molecule type" value="Genomic_DNA"/>
</dbReference>
<gene>
    <name evidence="5" type="ORF">OHC33_005455</name>
</gene>
<dbReference type="PANTHER" id="PTHR42760:SF83">
    <property type="entry name" value="(3R)-3-HYDROXYACYL-COA DEHYDROGENASE"/>
    <property type="match status" value="1"/>
</dbReference>
<dbReference type="PANTHER" id="PTHR42760">
    <property type="entry name" value="SHORT-CHAIN DEHYDROGENASES/REDUCTASES FAMILY MEMBER"/>
    <property type="match status" value="1"/>
</dbReference>
<keyword evidence="4" id="KW-0684">Rhamnose metabolism</keyword>
<dbReference type="SUPFAM" id="SSF51735">
    <property type="entry name" value="NAD(P)-binding Rossmann-fold domains"/>
    <property type="match status" value="1"/>
</dbReference>
<dbReference type="GO" id="GO:0016616">
    <property type="term" value="F:oxidoreductase activity, acting on the CH-OH group of donors, NAD or NADP as acceptor"/>
    <property type="evidence" value="ECO:0007669"/>
    <property type="project" value="TreeGrafter"/>
</dbReference>
<evidence type="ECO:0000313" key="6">
    <source>
        <dbReference type="Proteomes" id="UP001316803"/>
    </source>
</evidence>
<keyword evidence="3" id="KW-0560">Oxidoreductase</keyword>
<dbReference type="Gene3D" id="3.40.50.720">
    <property type="entry name" value="NAD(P)-binding Rossmann-like Domain"/>
    <property type="match status" value="1"/>
</dbReference>
<dbReference type="PRINTS" id="PR00080">
    <property type="entry name" value="SDRFAMILY"/>
</dbReference>
<comment type="similarity">
    <text evidence="1">Belongs to the short-chain dehydrogenases/reductases (SDR) family.</text>
</comment>
<dbReference type="GO" id="GO:0048038">
    <property type="term" value="F:quinone binding"/>
    <property type="evidence" value="ECO:0007669"/>
    <property type="project" value="TreeGrafter"/>
</dbReference>
<dbReference type="GO" id="GO:0019301">
    <property type="term" value="P:rhamnose catabolic process"/>
    <property type="evidence" value="ECO:0007669"/>
    <property type="project" value="UniProtKB-ARBA"/>
</dbReference>